<dbReference type="PANTHER" id="PTHR33619">
    <property type="entry name" value="POLYSACCHARIDE EXPORT PROTEIN GFCE-RELATED"/>
    <property type="match status" value="1"/>
</dbReference>
<evidence type="ECO:0000256" key="5">
    <source>
        <dbReference type="ARBA" id="ARBA00022597"/>
    </source>
</evidence>
<dbReference type="InterPro" id="IPR054765">
    <property type="entry name" value="SLBB_dom"/>
</dbReference>
<keyword evidence="3" id="KW-0813">Transport</keyword>
<feature type="domain" description="SLBB" evidence="17">
    <location>
        <begin position="108"/>
        <end position="183"/>
    </location>
</feature>
<evidence type="ECO:0000256" key="14">
    <source>
        <dbReference type="ARBA" id="ARBA00023288"/>
    </source>
</evidence>
<evidence type="ECO:0000256" key="7">
    <source>
        <dbReference type="ARBA" id="ARBA00022729"/>
    </source>
</evidence>
<evidence type="ECO:0000313" key="18">
    <source>
        <dbReference type="EMBL" id="GFE52505.1"/>
    </source>
</evidence>
<feature type="signal peptide" evidence="15">
    <location>
        <begin position="1"/>
        <end position="20"/>
    </location>
</feature>
<dbReference type="Proteomes" id="UP000436522">
    <property type="component" value="Unassembled WGS sequence"/>
</dbReference>
<keyword evidence="5" id="KW-0762">Sugar transport</keyword>
<evidence type="ECO:0000256" key="11">
    <source>
        <dbReference type="ARBA" id="ARBA00023136"/>
    </source>
</evidence>
<dbReference type="Pfam" id="PF02563">
    <property type="entry name" value="Poly_export"/>
    <property type="match status" value="1"/>
</dbReference>
<keyword evidence="10" id="KW-0626">Porin</keyword>
<organism evidence="18 19">
    <name type="scientific">Roseobacter cerasinus</name>
    <dbReference type="NCBI Taxonomy" id="2602289"/>
    <lineage>
        <taxon>Bacteria</taxon>
        <taxon>Pseudomonadati</taxon>
        <taxon>Pseudomonadota</taxon>
        <taxon>Alphaproteobacteria</taxon>
        <taxon>Rhodobacterales</taxon>
        <taxon>Roseobacteraceae</taxon>
        <taxon>Roseobacter</taxon>
    </lineage>
</organism>
<keyword evidence="11" id="KW-0472">Membrane</keyword>
<name>A0A640W002_9RHOB</name>
<evidence type="ECO:0000313" key="19">
    <source>
        <dbReference type="Proteomes" id="UP000436522"/>
    </source>
</evidence>
<keyword evidence="12" id="KW-0564">Palmitate</keyword>
<dbReference type="Gene3D" id="3.30.1950.10">
    <property type="entry name" value="wza like domain"/>
    <property type="match status" value="1"/>
</dbReference>
<dbReference type="GO" id="GO:0015288">
    <property type="term" value="F:porin activity"/>
    <property type="evidence" value="ECO:0007669"/>
    <property type="project" value="UniProtKB-KW"/>
</dbReference>
<keyword evidence="4" id="KW-1134">Transmembrane beta strand</keyword>
<comment type="caution">
    <text evidence="18">The sequence shown here is derived from an EMBL/GenBank/DDBJ whole genome shotgun (WGS) entry which is preliminary data.</text>
</comment>
<keyword evidence="6" id="KW-0812">Transmembrane</keyword>
<dbReference type="Pfam" id="PF22461">
    <property type="entry name" value="SLBB_2"/>
    <property type="match status" value="1"/>
</dbReference>
<evidence type="ECO:0000256" key="10">
    <source>
        <dbReference type="ARBA" id="ARBA00023114"/>
    </source>
</evidence>
<evidence type="ECO:0000256" key="13">
    <source>
        <dbReference type="ARBA" id="ARBA00023237"/>
    </source>
</evidence>
<dbReference type="GO" id="GO:0046930">
    <property type="term" value="C:pore complex"/>
    <property type="evidence" value="ECO:0007669"/>
    <property type="project" value="UniProtKB-KW"/>
</dbReference>
<keyword evidence="13" id="KW-0998">Cell outer membrane</keyword>
<dbReference type="InterPro" id="IPR049712">
    <property type="entry name" value="Poly_export"/>
</dbReference>
<dbReference type="InterPro" id="IPR003715">
    <property type="entry name" value="Poly_export_N"/>
</dbReference>
<evidence type="ECO:0000256" key="8">
    <source>
        <dbReference type="ARBA" id="ARBA00023047"/>
    </source>
</evidence>
<evidence type="ECO:0000259" key="17">
    <source>
        <dbReference type="Pfam" id="PF22461"/>
    </source>
</evidence>
<dbReference type="OrthoDB" id="197007at2"/>
<dbReference type="Gene3D" id="3.10.560.10">
    <property type="entry name" value="Outer membrane lipoprotein wza domain like"/>
    <property type="match status" value="1"/>
</dbReference>
<dbReference type="PANTHER" id="PTHR33619:SF3">
    <property type="entry name" value="POLYSACCHARIDE EXPORT PROTEIN GFCE-RELATED"/>
    <property type="match status" value="1"/>
</dbReference>
<evidence type="ECO:0000259" key="16">
    <source>
        <dbReference type="Pfam" id="PF02563"/>
    </source>
</evidence>
<reference evidence="18 19" key="1">
    <citation type="submission" date="2019-12" db="EMBL/GenBank/DDBJ databases">
        <title>Roseobacter cerasinus sp. nov., isolated from seawater around aquaculture.</title>
        <authorList>
            <person name="Muramatsu S."/>
            <person name="Takabe Y."/>
            <person name="Mori K."/>
            <person name="Takaichi S."/>
            <person name="Hanada S."/>
        </authorList>
    </citation>
    <scope>NUCLEOTIDE SEQUENCE [LARGE SCALE GENOMIC DNA]</scope>
    <source>
        <strain evidence="18 19">AI77</strain>
    </source>
</reference>
<evidence type="ECO:0000256" key="15">
    <source>
        <dbReference type="SAM" id="SignalP"/>
    </source>
</evidence>
<keyword evidence="9" id="KW-0406">Ion transport</keyword>
<dbReference type="EMBL" id="BLIV01000013">
    <property type="protein sequence ID" value="GFE52505.1"/>
    <property type="molecule type" value="Genomic_DNA"/>
</dbReference>
<accession>A0A640W002</accession>
<evidence type="ECO:0000256" key="1">
    <source>
        <dbReference type="ARBA" id="ARBA00004571"/>
    </source>
</evidence>
<keyword evidence="19" id="KW-1185">Reference proteome</keyword>
<evidence type="ECO:0000256" key="3">
    <source>
        <dbReference type="ARBA" id="ARBA00022448"/>
    </source>
</evidence>
<proteinExistence type="inferred from homology"/>
<dbReference type="GO" id="GO:0009279">
    <property type="term" value="C:cell outer membrane"/>
    <property type="evidence" value="ECO:0007669"/>
    <property type="project" value="UniProtKB-SubCell"/>
</dbReference>
<dbReference type="AlphaFoldDB" id="A0A640W002"/>
<dbReference type="RefSeq" id="WP_159981244.1">
    <property type="nucleotide sequence ID" value="NZ_BLIV01000013.1"/>
</dbReference>
<dbReference type="GO" id="GO:0006811">
    <property type="term" value="P:monoatomic ion transport"/>
    <property type="evidence" value="ECO:0007669"/>
    <property type="project" value="UniProtKB-KW"/>
</dbReference>
<evidence type="ECO:0000256" key="9">
    <source>
        <dbReference type="ARBA" id="ARBA00023065"/>
    </source>
</evidence>
<gene>
    <name evidence="18" type="ORF">So717_42580</name>
</gene>
<comment type="similarity">
    <text evidence="2">Belongs to the BexD/CtrA/VexA family.</text>
</comment>
<protein>
    <submittedName>
        <fullName evidence="18">Uncharacterized protein</fullName>
    </submittedName>
</protein>
<comment type="subcellular location">
    <subcellularLocation>
        <location evidence="1">Cell outer membrane</location>
        <topology evidence="1">Multi-pass membrane protein</topology>
    </subcellularLocation>
</comment>
<feature type="domain" description="Polysaccharide export protein N-terminal" evidence="16">
    <location>
        <begin position="20"/>
        <end position="94"/>
    </location>
</feature>
<evidence type="ECO:0000256" key="6">
    <source>
        <dbReference type="ARBA" id="ARBA00022692"/>
    </source>
</evidence>
<dbReference type="GO" id="GO:0015159">
    <property type="term" value="F:polysaccharide transmembrane transporter activity"/>
    <property type="evidence" value="ECO:0007669"/>
    <property type="project" value="InterPro"/>
</dbReference>
<keyword evidence="8" id="KW-0625">Polysaccharide transport</keyword>
<keyword evidence="14" id="KW-0449">Lipoprotein</keyword>
<feature type="chain" id="PRO_5024803411" evidence="15">
    <location>
        <begin position="21"/>
        <end position="190"/>
    </location>
</feature>
<evidence type="ECO:0000256" key="2">
    <source>
        <dbReference type="ARBA" id="ARBA00009450"/>
    </source>
</evidence>
<evidence type="ECO:0000256" key="4">
    <source>
        <dbReference type="ARBA" id="ARBA00022452"/>
    </source>
</evidence>
<sequence length="190" mass="20817">MSRIIVFLVTLLLSATTLTAQEQYRLQPGDALRIEVLEDGSLNRQEFILPDGRINVPLAGSILAGGRTVSQVQASIISALAPNFAAPPTVFVSVVGLGGQENLELISVYVAGEANAPGKRRIEEGTTLLQFLGEVGGFSRFAATKRLQLRRGQQIFIINYRDIERGAQIRNNLIMQEGDTLIVPQRRLFE</sequence>
<keyword evidence="7 15" id="KW-0732">Signal</keyword>
<evidence type="ECO:0000256" key="12">
    <source>
        <dbReference type="ARBA" id="ARBA00023139"/>
    </source>
</evidence>